<gene>
    <name evidence="2" type="ORF">E5163_04395</name>
</gene>
<name>A0A4S2H552_9PROT</name>
<dbReference type="GO" id="GO:0008757">
    <property type="term" value="F:S-adenosylmethionine-dependent methyltransferase activity"/>
    <property type="evidence" value="ECO:0007669"/>
    <property type="project" value="InterPro"/>
</dbReference>
<organism evidence="2 3">
    <name type="scientific">Marinicauda algicola</name>
    <dbReference type="NCBI Taxonomy" id="2029849"/>
    <lineage>
        <taxon>Bacteria</taxon>
        <taxon>Pseudomonadati</taxon>
        <taxon>Pseudomonadota</taxon>
        <taxon>Alphaproteobacteria</taxon>
        <taxon>Maricaulales</taxon>
        <taxon>Maricaulaceae</taxon>
        <taxon>Marinicauda</taxon>
    </lineage>
</organism>
<dbReference type="AlphaFoldDB" id="A0A4S2H552"/>
<accession>A0A4S2H552</accession>
<protein>
    <submittedName>
        <fullName evidence="2">Class I SAM-dependent methyltransferase</fullName>
    </submittedName>
</protein>
<evidence type="ECO:0000259" key="1">
    <source>
        <dbReference type="Pfam" id="PF08241"/>
    </source>
</evidence>
<dbReference type="InterPro" id="IPR013216">
    <property type="entry name" value="Methyltransf_11"/>
</dbReference>
<dbReference type="PANTHER" id="PTHR45036">
    <property type="entry name" value="METHYLTRANSFERASE LIKE 7B"/>
    <property type="match status" value="1"/>
</dbReference>
<dbReference type="InterPro" id="IPR052356">
    <property type="entry name" value="Thiol_S-MT"/>
</dbReference>
<dbReference type="PANTHER" id="PTHR45036:SF1">
    <property type="entry name" value="METHYLTRANSFERASE LIKE 7A"/>
    <property type="match status" value="1"/>
</dbReference>
<evidence type="ECO:0000313" key="2">
    <source>
        <dbReference type="EMBL" id="TGY90774.1"/>
    </source>
</evidence>
<feature type="domain" description="Methyltransferase type 11" evidence="1">
    <location>
        <begin position="38"/>
        <end position="134"/>
    </location>
</feature>
<keyword evidence="2" id="KW-0489">Methyltransferase</keyword>
<keyword evidence="3" id="KW-1185">Reference proteome</keyword>
<dbReference type="GO" id="GO:0032259">
    <property type="term" value="P:methylation"/>
    <property type="evidence" value="ECO:0007669"/>
    <property type="project" value="UniProtKB-KW"/>
</dbReference>
<dbReference type="InterPro" id="IPR029063">
    <property type="entry name" value="SAM-dependent_MTases_sf"/>
</dbReference>
<dbReference type="Proteomes" id="UP000308054">
    <property type="component" value="Unassembled WGS sequence"/>
</dbReference>
<dbReference type="SUPFAM" id="SSF53335">
    <property type="entry name" value="S-adenosyl-L-methionine-dependent methyltransferases"/>
    <property type="match status" value="1"/>
</dbReference>
<dbReference type="Pfam" id="PF08241">
    <property type="entry name" value="Methyltransf_11"/>
    <property type="match status" value="1"/>
</dbReference>
<dbReference type="RefSeq" id="WP_135994866.1">
    <property type="nucleotide sequence ID" value="NZ_CP071057.1"/>
</dbReference>
<dbReference type="Gene3D" id="3.40.50.150">
    <property type="entry name" value="Vaccinia Virus protein VP39"/>
    <property type="match status" value="1"/>
</dbReference>
<dbReference type="CDD" id="cd02440">
    <property type="entry name" value="AdoMet_MTases"/>
    <property type="match status" value="1"/>
</dbReference>
<reference evidence="2 3" key="1">
    <citation type="journal article" date="2017" name="Int. J. Syst. Evol. Microbiol.">
        <title>Marinicauda algicola sp. nov., isolated from a marine red alga Rhodosorus marinus.</title>
        <authorList>
            <person name="Jeong S.E."/>
            <person name="Jeon S.H."/>
            <person name="Chun B.H."/>
            <person name="Kim D.W."/>
            <person name="Jeon C.O."/>
        </authorList>
    </citation>
    <scope>NUCLEOTIDE SEQUENCE [LARGE SCALE GENOMIC DNA]</scope>
    <source>
        <strain evidence="2 3">JCM 31718</strain>
    </source>
</reference>
<comment type="caution">
    <text evidence="2">The sequence shown here is derived from an EMBL/GenBank/DDBJ whole genome shotgun (WGS) entry which is preliminary data.</text>
</comment>
<dbReference type="OrthoDB" id="8153637at2"/>
<dbReference type="EMBL" id="SRXW01000001">
    <property type="protein sequence ID" value="TGY90774.1"/>
    <property type="molecule type" value="Genomic_DNA"/>
</dbReference>
<proteinExistence type="predicted"/>
<evidence type="ECO:0000313" key="3">
    <source>
        <dbReference type="Proteomes" id="UP000308054"/>
    </source>
</evidence>
<keyword evidence="2" id="KW-0808">Transferase</keyword>
<sequence>MSFYHEHILPHLIALTCSQPQIMKKRSQVVPAAEGRVLEVGFGSGTNLEFYDPVRVERLFALEPSKGMRRKARDAVDKSPLEIEWLDLPGEEIPLDDASVDTVVLTYTACTIPDVEAALAQMRRVLKPGGKLLFSEHGRAPDPGVAKWQRRIEPVWKPIAGGCHLTRKPDALIAQAGFRIARMEEGYLPKSPKFAAYNYAGAAVPA</sequence>